<gene>
    <name evidence="1" type="ORF">RSE6_02792</name>
</gene>
<sequence length="86" mass="9556">MAKIPSLYLLRRLSTMDNSDGVDEVWSSLDSALTHRCDCFSEHTYESLWCDDLKKSSIPGNFVKQLASILIVIFIPMAMVGASQSA</sequence>
<evidence type="ECO:0000313" key="1">
    <source>
        <dbReference type="EMBL" id="CZT42841.1"/>
    </source>
</evidence>
<dbReference type="AlphaFoldDB" id="A0A1E1M149"/>
<organism evidence="1 2">
    <name type="scientific">Rhynchosporium secalis</name>
    <name type="common">Barley scald fungus</name>
    <dbReference type="NCBI Taxonomy" id="38038"/>
    <lineage>
        <taxon>Eukaryota</taxon>
        <taxon>Fungi</taxon>
        <taxon>Dikarya</taxon>
        <taxon>Ascomycota</taxon>
        <taxon>Pezizomycotina</taxon>
        <taxon>Leotiomycetes</taxon>
        <taxon>Helotiales</taxon>
        <taxon>Ploettnerulaceae</taxon>
        <taxon>Rhynchosporium</taxon>
    </lineage>
</organism>
<dbReference type="Proteomes" id="UP000177625">
    <property type="component" value="Unassembled WGS sequence"/>
</dbReference>
<dbReference type="EMBL" id="FJVC01000104">
    <property type="protein sequence ID" value="CZT42841.1"/>
    <property type="molecule type" value="Genomic_DNA"/>
</dbReference>
<evidence type="ECO:0000313" key="2">
    <source>
        <dbReference type="Proteomes" id="UP000177625"/>
    </source>
</evidence>
<keyword evidence="2" id="KW-1185">Reference proteome</keyword>
<name>A0A1E1M149_RHYSE</name>
<protein>
    <submittedName>
        <fullName evidence="1">Uncharacterized protein</fullName>
    </submittedName>
</protein>
<proteinExistence type="predicted"/>
<accession>A0A1E1M149</accession>
<reference evidence="2" key="1">
    <citation type="submission" date="2016-03" db="EMBL/GenBank/DDBJ databases">
        <authorList>
            <person name="Guldener U."/>
        </authorList>
    </citation>
    <scope>NUCLEOTIDE SEQUENCE [LARGE SCALE GENOMIC DNA]</scope>
</reference>